<dbReference type="InterPro" id="IPR025455">
    <property type="entry name" value="DUF4276"/>
</dbReference>
<dbReference type="Pfam" id="PF14103">
    <property type="entry name" value="DUF4276"/>
    <property type="match status" value="1"/>
</dbReference>
<evidence type="ECO:0008006" key="3">
    <source>
        <dbReference type="Google" id="ProtNLM"/>
    </source>
</evidence>
<sequence length="205" mass="22799">MSVPLRIGLIVEGHGEYEAVRMLLQRIWYELLGGDSLDVARPFRFPQGTLLKEEGLKQAVDTVRIKLGPDSPGGIRALILILLDSEGKCPRELAPRLLAWAKEARTDADIACVLPHPMFETWFAAAAASLAGVNGLPANLPAPDDPEGQSFGKSWLRRQLPRKYSEPVDQPRFAARMDLAQCRARSPSFDKLCRELERRLTASRD</sequence>
<name>A0A5B9VUI7_9BACT</name>
<dbReference type="Proteomes" id="UP000324233">
    <property type="component" value="Chromosome"/>
</dbReference>
<dbReference type="KEGG" id="agv:OJF2_06250"/>
<dbReference type="EMBL" id="CP042997">
    <property type="protein sequence ID" value="QEH32156.1"/>
    <property type="molecule type" value="Genomic_DNA"/>
</dbReference>
<evidence type="ECO:0000313" key="1">
    <source>
        <dbReference type="EMBL" id="QEH32156.1"/>
    </source>
</evidence>
<accession>A0A5B9VUI7</accession>
<dbReference type="AlphaFoldDB" id="A0A5B9VUI7"/>
<dbReference type="RefSeq" id="WP_148591135.1">
    <property type="nucleotide sequence ID" value="NZ_CP042997.1"/>
</dbReference>
<proteinExistence type="predicted"/>
<organism evidence="1 2">
    <name type="scientific">Aquisphaera giovannonii</name>
    <dbReference type="NCBI Taxonomy" id="406548"/>
    <lineage>
        <taxon>Bacteria</taxon>
        <taxon>Pseudomonadati</taxon>
        <taxon>Planctomycetota</taxon>
        <taxon>Planctomycetia</taxon>
        <taxon>Isosphaerales</taxon>
        <taxon>Isosphaeraceae</taxon>
        <taxon>Aquisphaera</taxon>
    </lineage>
</organism>
<protein>
    <recommendedName>
        <fullName evidence="3">DUF4276 domain-containing protein</fullName>
    </recommendedName>
</protein>
<dbReference type="OrthoDB" id="1491662at2"/>
<evidence type="ECO:0000313" key="2">
    <source>
        <dbReference type="Proteomes" id="UP000324233"/>
    </source>
</evidence>
<gene>
    <name evidence="1" type="ORF">OJF2_06250</name>
</gene>
<keyword evidence="2" id="KW-1185">Reference proteome</keyword>
<reference evidence="1 2" key="1">
    <citation type="submission" date="2019-08" db="EMBL/GenBank/DDBJ databases">
        <title>Deep-cultivation of Planctomycetes and their phenomic and genomic characterization uncovers novel biology.</title>
        <authorList>
            <person name="Wiegand S."/>
            <person name="Jogler M."/>
            <person name="Boedeker C."/>
            <person name="Pinto D."/>
            <person name="Vollmers J."/>
            <person name="Rivas-Marin E."/>
            <person name="Kohn T."/>
            <person name="Peeters S.H."/>
            <person name="Heuer A."/>
            <person name="Rast P."/>
            <person name="Oberbeckmann S."/>
            <person name="Bunk B."/>
            <person name="Jeske O."/>
            <person name="Meyerdierks A."/>
            <person name="Storesund J.E."/>
            <person name="Kallscheuer N."/>
            <person name="Luecker S."/>
            <person name="Lage O.M."/>
            <person name="Pohl T."/>
            <person name="Merkel B.J."/>
            <person name="Hornburger P."/>
            <person name="Mueller R.-W."/>
            <person name="Bruemmer F."/>
            <person name="Labrenz M."/>
            <person name="Spormann A.M."/>
            <person name="Op den Camp H."/>
            <person name="Overmann J."/>
            <person name="Amann R."/>
            <person name="Jetten M.S.M."/>
            <person name="Mascher T."/>
            <person name="Medema M.H."/>
            <person name="Devos D.P."/>
            <person name="Kaster A.-K."/>
            <person name="Ovreas L."/>
            <person name="Rohde M."/>
            <person name="Galperin M.Y."/>
            <person name="Jogler C."/>
        </authorList>
    </citation>
    <scope>NUCLEOTIDE SEQUENCE [LARGE SCALE GENOMIC DNA]</scope>
    <source>
        <strain evidence="1 2">OJF2</strain>
    </source>
</reference>